<evidence type="ECO:0000256" key="1">
    <source>
        <dbReference type="SAM" id="MobiDB-lite"/>
    </source>
</evidence>
<dbReference type="PANTHER" id="PTHR34678">
    <property type="entry name" value="50S RIBOSOMAL PROTEIN 5, CHLOROPLASTIC"/>
    <property type="match status" value="1"/>
</dbReference>
<sequence>MALSLLSASLLSPPSSLLSLPSSFLSSSRAVPFTFLSASRFQGREPNLQFQVVNGVGISRPFRSLEVRASSGLDGEVSEGDNEPEKSSEESVSVENLPLESKLQEKLAAKLRMKLAKKIRLRRKRLLRKRRLRKKGRWPPSKMKKLKNV</sequence>
<dbReference type="AlphaFoldDB" id="U5D6B3"/>
<dbReference type="HOGENOM" id="CLU_124099_0_1_1"/>
<protein>
    <recommendedName>
        <fullName evidence="4">50S ribosomal protein 5, chloroplastic</fullName>
    </recommendedName>
</protein>
<evidence type="ECO:0000313" key="2">
    <source>
        <dbReference type="EMBL" id="ERN15898.1"/>
    </source>
</evidence>
<dbReference type="InterPro" id="IPR040307">
    <property type="entry name" value="Ribosomal_cL37"/>
</dbReference>
<evidence type="ECO:0008006" key="4">
    <source>
        <dbReference type="Google" id="ProtNLM"/>
    </source>
</evidence>
<feature type="region of interest" description="Disordered" evidence="1">
    <location>
        <begin position="130"/>
        <end position="149"/>
    </location>
</feature>
<keyword evidence="3" id="KW-1185">Reference proteome</keyword>
<name>U5D6B3_AMBTC</name>
<dbReference type="Gramene" id="ERN15898">
    <property type="protein sequence ID" value="ERN15898"/>
    <property type="gene ID" value="AMTR_s00039p00213540"/>
</dbReference>
<feature type="region of interest" description="Disordered" evidence="1">
    <location>
        <begin position="70"/>
        <end position="97"/>
    </location>
</feature>
<dbReference type="GO" id="GO:0009536">
    <property type="term" value="C:plastid"/>
    <property type="evidence" value="ECO:0007669"/>
    <property type="project" value="GOC"/>
</dbReference>
<dbReference type="EMBL" id="KI392495">
    <property type="protein sequence ID" value="ERN15898.1"/>
    <property type="molecule type" value="Genomic_DNA"/>
</dbReference>
<dbReference type="Proteomes" id="UP000017836">
    <property type="component" value="Unassembled WGS sequence"/>
</dbReference>
<reference evidence="3" key="1">
    <citation type="journal article" date="2013" name="Science">
        <title>The Amborella genome and the evolution of flowering plants.</title>
        <authorList>
            <consortium name="Amborella Genome Project"/>
        </authorList>
    </citation>
    <scope>NUCLEOTIDE SEQUENCE [LARGE SCALE GENOMIC DNA]</scope>
</reference>
<dbReference type="STRING" id="13333.U5D6B3"/>
<dbReference type="PANTHER" id="PTHR34678:SF1">
    <property type="entry name" value="LARGE RIBOSOMAL SUBUNIT PROTEIN CL37"/>
    <property type="match status" value="1"/>
</dbReference>
<evidence type="ECO:0000313" key="3">
    <source>
        <dbReference type="Proteomes" id="UP000017836"/>
    </source>
</evidence>
<accession>U5D6B3</accession>
<dbReference type="GO" id="GO:0032544">
    <property type="term" value="P:plastid translation"/>
    <property type="evidence" value="ECO:0000318"/>
    <property type="project" value="GO_Central"/>
</dbReference>
<dbReference type="eggNOG" id="ENOG502S4BT">
    <property type="taxonomic scope" value="Eukaryota"/>
</dbReference>
<dbReference type="KEGG" id="atr:18444193"/>
<organism evidence="2 3">
    <name type="scientific">Amborella trichopoda</name>
    <dbReference type="NCBI Taxonomy" id="13333"/>
    <lineage>
        <taxon>Eukaryota</taxon>
        <taxon>Viridiplantae</taxon>
        <taxon>Streptophyta</taxon>
        <taxon>Embryophyta</taxon>
        <taxon>Tracheophyta</taxon>
        <taxon>Spermatophyta</taxon>
        <taxon>Magnoliopsida</taxon>
        <taxon>Amborellales</taxon>
        <taxon>Amborellaceae</taxon>
        <taxon>Amborella</taxon>
    </lineage>
</organism>
<proteinExistence type="predicted"/>
<gene>
    <name evidence="2" type="ORF">AMTR_s00039p00213540</name>
</gene>